<dbReference type="PANTHER" id="PTHR20941:SF1">
    <property type="entry name" value="FOLIC ACID SYNTHESIS PROTEIN FOL1"/>
    <property type="match status" value="1"/>
</dbReference>
<dbReference type="Pfam" id="PF00809">
    <property type="entry name" value="Pterin_bind"/>
    <property type="match status" value="1"/>
</dbReference>
<evidence type="ECO:0000256" key="3">
    <source>
        <dbReference type="ARBA" id="ARBA00004763"/>
    </source>
</evidence>
<evidence type="ECO:0000256" key="1">
    <source>
        <dbReference type="ARBA" id="ARBA00000012"/>
    </source>
</evidence>
<evidence type="ECO:0000256" key="5">
    <source>
        <dbReference type="ARBA" id="ARBA00022679"/>
    </source>
</evidence>
<keyword evidence="7 9" id="KW-0460">Magnesium</keyword>
<keyword evidence="12" id="KW-1185">Reference proteome</keyword>
<dbReference type="PROSITE" id="PS00792">
    <property type="entry name" value="DHPS_1"/>
    <property type="match status" value="1"/>
</dbReference>
<accession>A0ABQ5VTG9</accession>
<organism evidence="11 12">
    <name type="scientific">Amylibacter marinus</name>
    <dbReference type="NCBI Taxonomy" id="1475483"/>
    <lineage>
        <taxon>Bacteria</taxon>
        <taxon>Pseudomonadati</taxon>
        <taxon>Pseudomonadota</taxon>
        <taxon>Alphaproteobacteria</taxon>
        <taxon>Rhodobacterales</taxon>
        <taxon>Paracoccaceae</taxon>
        <taxon>Amylibacter</taxon>
    </lineage>
</organism>
<sequence length="337" mass="36143">MAYYQPLVQNHPARPRSAHILAGGPLWFTHCLKHSRTAAPEITDADDIPGTTLQSLTAPRGTILGLSMDRPKIMGVLNTTPDSFSDGGMHNTFDAAVHRGQEMHQQGADVIDIGGESTRPGADFVDRIEERNRIEPVVKALSKIAPISIDTRKADVARAALDGGAGMFNDVTALSYDPRSLSLVGTSQPDVCLMHASGDPKTMQDNPRYDNVLLDVYDYLAARVQACVDAGLSKSKITIDPGIGFGKTLEHNMLLIRGLSLFHGLGCPILLGVSRKRFIGTLGQAQDPADRLGGSLAVGLEGLAQGAQILRVHDVFETAQALRLWQAMTDAKTTMGT</sequence>
<dbReference type="InterPro" id="IPR006390">
    <property type="entry name" value="DHP_synth_dom"/>
</dbReference>
<dbReference type="RefSeq" id="WP_284376410.1">
    <property type="nucleotide sequence ID" value="NZ_BSNN01000002.1"/>
</dbReference>
<evidence type="ECO:0000313" key="12">
    <source>
        <dbReference type="Proteomes" id="UP001156694"/>
    </source>
</evidence>
<dbReference type="Gene3D" id="3.20.20.20">
    <property type="entry name" value="Dihydropteroate synthase-like"/>
    <property type="match status" value="1"/>
</dbReference>
<dbReference type="EMBL" id="BSNN01000002">
    <property type="protein sequence ID" value="GLQ34571.1"/>
    <property type="molecule type" value="Genomic_DNA"/>
</dbReference>
<dbReference type="PANTHER" id="PTHR20941">
    <property type="entry name" value="FOLATE SYNTHESIS PROTEINS"/>
    <property type="match status" value="1"/>
</dbReference>
<evidence type="ECO:0000256" key="8">
    <source>
        <dbReference type="ARBA" id="ARBA00022909"/>
    </source>
</evidence>
<evidence type="ECO:0000259" key="10">
    <source>
        <dbReference type="PROSITE" id="PS50972"/>
    </source>
</evidence>
<dbReference type="EC" id="2.5.1.15" evidence="4 9"/>
<keyword evidence="6 9" id="KW-0479">Metal-binding</keyword>
<comment type="pathway">
    <text evidence="3 9">Cofactor biosynthesis; tetrahydrofolate biosynthesis; 7,8-dihydrofolate from 2-amino-4-hydroxy-6-hydroxymethyl-7,8-dihydropteridine diphosphate and 4-aminobenzoate: step 1/2.</text>
</comment>
<dbReference type="NCBIfam" id="TIGR01496">
    <property type="entry name" value="DHPS"/>
    <property type="match status" value="1"/>
</dbReference>
<evidence type="ECO:0000256" key="7">
    <source>
        <dbReference type="ARBA" id="ARBA00022842"/>
    </source>
</evidence>
<reference evidence="12" key="1">
    <citation type="journal article" date="2019" name="Int. J. Syst. Evol. Microbiol.">
        <title>The Global Catalogue of Microorganisms (GCM) 10K type strain sequencing project: providing services to taxonomists for standard genome sequencing and annotation.</title>
        <authorList>
            <consortium name="The Broad Institute Genomics Platform"/>
            <consortium name="The Broad Institute Genome Sequencing Center for Infectious Disease"/>
            <person name="Wu L."/>
            <person name="Ma J."/>
        </authorList>
    </citation>
    <scope>NUCLEOTIDE SEQUENCE [LARGE SCALE GENOMIC DNA]</scope>
    <source>
        <strain evidence="12">NBRC 110140</strain>
    </source>
</reference>
<evidence type="ECO:0000256" key="6">
    <source>
        <dbReference type="ARBA" id="ARBA00022723"/>
    </source>
</evidence>
<comment type="similarity">
    <text evidence="9">Belongs to the DHPS family.</text>
</comment>
<dbReference type="PROSITE" id="PS50972">
    <property type="entry name" value="PTERIN_BINDING"/>
    <property type="match status" value="1"/>
</dbReference>
<evidence type="ECO:0000256" key="9">
    <source>
        <dbReference type="RuleBase" id="RU361205"/>
    </source>
</evidence>
<dbReference type="InterPro" id="IPR011005">
    <property type="entry name" value="Dihydropteroate_synth-like_sf"/>
</dbReference>
<evidence type="ECO:0000256" key="4">
    <source>
        <dbReference type="ARBA" id="ARBA00012458"/>
    </source>
</evidence>
<evidence type="ECO:0000313" key="11">
    <source>
        <dbReference type="EMBL" id="GLQ34571.1"/>
    </source>
</evidence>
<keyword evidence="8 9" id="KW-0289">Folate biosynthesis</keyword>
<protein>
    <recommendedName>
        <fullName evidence="4 9">Dihydropteroate synthase</fullName>
        <shortName evidence="9">DHPS</shortName>
        <ecNumber evidence="4 9">2.5.1.15</ecNumber>
    </recommendedName>
    <alternativeName>
        <fullName evidence="9">Dihydropteroate pyrophosphorylase</fullName>
    </alternativeName>
</protein>
<dbReference type="Proteomes" id="UP001156694">
    <property type="component" value="Unassembled WGS sequence"/>
</dbReference>
<comment type="cofactor">
    <cofactor evidence="2 9">
        <name>Mg(2+)</name>
        <dbReference type="ChEBI" id="CHEBI:18420"/>
    </cofactor>
</comment>
<dbReference type="InterPro" id="IPR000489">
    <property type="entry name" value="Pterin-binding_dom"/>
</dbReference>
<dbReference type="CDD" id="cd00739">
    <property type="entry name" value="DHPS"/>
    <property type="match status" value="1"/>
</dbReference>
<dbReference type="PROSITE" id="PS00793">
    <property type="entry name" value="DHPS_2"/>
    <property type="match status" value="1"/>
</dbReference>
<keyword evidence="5 9" id="KW-0808">Transferase</keyword>
<name>A0ABQ5VTG9_9RHOB</name>
<evidence type="ECO:0000256" key="2">
    <source>
        <dbReference type="ARBA" id="ARBA00001946"/>
    </source>
</evidence>
<proteinExistence type="inferred from homology"/>
<gene>
    <name evidence="11" type="ORF">GCM10007939_08540</name>
</gene>
<feature type="domain" description="Pterin-binding" evidence="10">
    <location>
        <begin position="71"/>
        <end position="323"/>
    </location>
</feature>
<comment type="function">
    <text evidence="9">Catalyzes the condensation of para-aminobenzoate (pABA) with 6-hydroxymethyl-7,8-dihydropterin diphosphate (DHPt-PP) to form 7,8-dihydropteroate (H2Pte), the immediate precursor of folate derivatives.</text>
</comment>
<comment type="catalytic activity">
    <reaction evidence="1">
        <text>(7,8-dihydropterin-6-yl)methyl diphosphate + 4-aminobenzoate = 7,8-dihydropteroate + diphosphate</text>
        <dbReference type="Rhea" id="RHEA:19949"/>
        <dbReference type="ChEBI" id="CHEBI:17836"/>
        <dbReference type="ChEBI" id="CHEBI:17839"/>
        <dbReference type="ChEBI" id="CHEBI:33019"/>
        <dbReference type="ChEBI" id="CHEBI:72950"/>
        <dbReference type="EC" id="2.5.1.15"/>
    </reaction>
</comment>
<dbReference type="SUPFAM" id="SSF51717">
    <property type="entry name" value="Dihydropteroate synthetase-like"/>
    <property type="match status" value="1"/>
</dbReference>
<dbReference type="InterPro" id="IPR045031">
    <property type="entry name" value="DHP_synth-like"/>
</dbReference>
<comment type="caution">
    <text evidence="11">The sequence shown here is derived from an EMBL/GenBank/DDBJ whole genome shotgun (WGS) entry which is preliminary data.</text>
</comment>